<keyword evidence="5" id="KW-1185">Reference proteome</keyword>
<dbReference type="Gene3D" id="3.40.50.620">
    <property type="entry name" value="HUPs"/>
    <property type="match status" value="1"/>
</dbReference>
<evidence type="ECO:0000259" key="3">
    <source>
        <dbReference type="Pfam" id="PF02698"/>
    </source>
</evidence>
<dbReference type="Proteomes" id="UP000541347">
    <property type="component" value="Unassembled WGS sequence"/>
</dbReference>
<feature type="domain" description="DUF218" evidence="3">
    <location>
        <begin position="81"/>
        <end position="220"/>
    </location>
</feature>
<proteinExistence type="predicted"/>
<feature type="region of interest" description="Disordered" evidence="1">
    <location>
        <begin position="1"/>
        <end position="24"/>
    </location>
</feature>
<feature type="transmembrane region" description="Helical" evidence="2">
    <location>
        <begin position="44"/>
        <end position="66"/>
    </location>
</feature>
<dbReference type="InterPro" id="IPR014729">
    <property type="entry name" value="Rossmann-like_a/b/a_fold"/>
</dbReference>
<keyword evidence="2" id="KW-0812">Transmembrane</keyword>
<evidence type="ECO:0000256" key="2">
    <source>
        <dbReference type="SAM" id="Phobius"/>
    </source>
</evidence>
<accession>A0ABW9ZKS8</accession>
<protein>
    <submittedName>
        <fullName evidence="4">YdcF family protein</fullName>
    </submittedName>
</protein>
<comment type="caution">
    <text evidence="4">The sequence shown here is derived from an EMBL/GenBank/DDBJ whole genome shotgun (WGS) entry which is preliminary data.</text>
</comment>
<dbReference type="CDD" id="cd06259">
    <property type="entry name" value="YdcF-like"/>
    <property type="match status" value="1"/>
</dbReference>
<evidence type="ECO:0000256" key="1">
    <source>
        <dbReference type="SAM" id="MobiDB-lite"/>
    </source>
</evidence>
<gene>
    <name evidence="4" type="ORF">GWI71_17700</name>
</gene>
<sequence length="238" mass="26492">MTFLTSHQRPGAEPEPCLEAQPGGVGEEVSVEPVRRRRRLRKRWWIPGCLLALSLVWLVVSFLSFAERVSQMRPPADPRADAIVVLTGGQARIESAVALLSEQRARRLLISGVNPGTTDKQIIARTTTPQDLFACCVDLDRKALNTIGNASEAALWAKEHGFTSLVLVTSAYHLPRASMELNAAMPDLRLVAYPVVAEELQLDDWYLRPRTIRLLLREFVKYTVARVRVSTIGLPDGE</sequence>
<evidence type="ECO:0000313" key="4">
    <source>
        <dbReference type="EMBL" id="NBN65532.1"/>
    </source>
</evidence>
<dbReference type="InterPro" id="IPR051599">
    <property type="entry name" value="Cell_Envelope_Assoc"/>
</dbReference>
<dbReference type="InterPro" id="IPR003848">
    <property type="entry name" value="DUF218"/>
</dbReference>
<dbReference type="Pfam" id="PF02698">
    <property type="entry name" value="DUF218"/>
    <property type="match status" value="1"/>
</dbReference>
<reference evidence="4 5" key="1">
    <citation type="submission" date="2020-01" db="EMBL/GenBank/DDBJ databases">
        <authorList>
            <person name="Peng S.Y."/>
            <person name="Li J."/>
            <person name="Wang M."/>
            <person name="Wang L."/>
            <person name="Wang C.Q."/>
            <person name="Wang J.R."/>
        </authorList>
    </citation>
    <scope>NUCLEOTIDE SEQUENCE [LARGE SCALE GENOMIC DNA]</scope>
    <source>
        <strain evidence="4 5">XCT-34</strain>
    </source>
</reference>
<keyword evidence="2" id="KW-0472">Membrane</keyword>
<dbReference type="EMBL" id="JAABLP010000005">
    <property type="protein sequence ID" value="NBN65532.1"/>
    <property type="molecule type" value="Genomic_DNA"/>
</dbReference>
<keyword evidence="2" id="KW-1133">Transmembrane helix</keyword>
<evidence type="ECO:0000313" key="5">
    <source>
        <dbReference type="Proteomes" id="UP000541347"/>
    </source>
</evidence>
<dbReference type="PANTHER" id="PTHR30336">
    <property type="entry name" value="INNER MEMBRANE PROTEIN, PROBABLE PERMEASE"/>
    <property type="match status" value="1"/>
</dbReference>
<name>A0ABW9ZKS8_9HYPH</name>
<dbReference type="PANTHER" id="PTHR30336:SF4">
    <property type="entry name" value="ENVELOPE BIOGENESIS FACTOR ELYC"/>
    <property type="match status" value="1"/>
</dbReference>
<organism evidence="4 5">
    <name type="scientific">Pannonibacter tanglangensis</name>
    <dbReference type="NCBI Taxonomy" id="2750084"/>
    <lineage>
        <taxon>Bacteria</taxon>
        <taxon>Pseudomonadati</taxon>
        <taxon>Pseudomonadota</taxon>
        <taxon>Alphaproteobacteria</taxon>
        <taxon>Hyphomicrobiales</taxon>
        <taxon>Stappiaceae</taxon>
        <taxon>Pannonibacter</taxon>
    </lineage>
</organism>